<dbReference type="OrthoDB" id="9800167at2"/>
<dbReference type="SUPFAM" id="SSF50022">
    <property type="entry name" value="ISP domain"/>
    <property type="match status" value="1"/>
</dbReference>
<protein>
    <submittedName>
        <fullName evidence="8">(2Fe-2S)-binding protein</fullName>
    </submittedName>
</protein>
<dbReference type="CDD" id="cd03528">
    <property type="entry name" value="Rieske_RO_ferredoxin"/>
    <property type="match status" value="1"/>
</dbReference>
<comment type="caution">
    <text evidence="8">The sequence shown here is derived from an EMBL/GenBank/DDBJ whole genome shotgun (WGS) entry which is preliminary data.</text>
</comment>
<dbReference type="GO" id="GO:0051537">
    <property type="term" value="F:2 iron, 2 sulfur cluster binding"/>
    <property type="evidence" value="ECO:0007669"/>
    <property type="project" value="UniProtKB-KW"/>
</dbReference>
<proteinExistence type="inferred from homology"/>
<reference evidence="8 9" key="2">
    <citation type="submission" date="2017-08" db="EMBL/GenBank/DDBJ databases">
        <title>WGS of novel Burkholderia cepaca complex species.</title>
        <authorList>
            <person name="Lipuma J."/>
            <person name="Spilker T."/>
        </authorList>
    </citation>
    <scope>NUCLEOTIDE SEQUENCE [LARGE SCALE GENOMIC DNA]</scope>
    <source>
        <strain evidence="8 9">AU17325</strain>
    </source>
</reference>
<gene>
    <name evidence="8" type="ORF">CFB84_38380</name>
</gene>
<name>A0A228HUQ9_9BURK</name>
<dbReference type="EMBL" id="NKFA01000032">
    <property type="protein sequence ID" value="OXI33599.1"/>
    <property type="molecule type" value="Genomic_DNA"/>
</dbReference>
<evidence type="ECO:0000313" key="8">
    <source>
        <dbReference type="EMBL" id="OXI33599.1"/>
    </source>
</evidence>
<sequence>MTVAEHTIHFLCRTSDVPRGCAKRVALDGRAPVAVFNLDGRFHVTDDTCTHGEASLCDGEIDGDVVECPFHQGAFDIRTGKAVGAPCIVDLKTYAVVVEDDAIGIRLAD</sequence>
<feature type="domain" description="Rieske" evidence="7">
    <location>
        <begin position="9"/>
        <end position="105"/>
    </location>
</feature>
<comment type="similarity">
    <text evidence="6">Belongs to the bacterial ring-hydroxylating dioxygenase ferredoxin component family.</text>
</comment>
<evidence type="ECO:0000256" key="5">
    <source>
        <dbReference type="ARBA" id="ARBA00034078"/>
    </source>
</evidence>
<dbReference type="PANTHER" id="PTHR21496">
    <property type="entry name" value="FERREDOXIN-RELATED"/>
    <property type="match status" value="1"/>
</dbReference>
<keyword evidence="2" id="KW-0479">Metal-binding</keyword>
<evidence type="ECO:0000256" key="1">
    <source>
        <dbReference type="ARBA" id="ARBA00022714"/>
    </source>
</evidence>
<evidence type="ECO:0000256" key="3">
    <source>
        <dbReference type="ARBA" id="ARBA00023004"/>
    </source>
</evidence>
<reference evidence="9" key="1">
    <citation type="submission" date="2017-06" db="EMBL/GenBank/DDBJ databases">
        <authorList>
            <person name="LiPuma J."/>
            <person name="Spilker T."/>
        </authorList>
    </citation>
    <scope>NUCLEOTIDE SEQUENCE [LARGE SCALE GENOMIC DNA]</scope>
    <source>
        <strain evidence="9">AU17325</strain>
    </source>
</reference>
<keyword evidence="3" id="KW-0408">Iron</keyword>
<dbReference type="PROSITE" id="PS51296">
    <property type="entry name" value="RIESKE"/>
    <property type="match status" value="1"/>
</dbReference>
<evidence type="ECO:0000256" key="6">
    <source>
        <dbReference type="ARBA" id="ARBA00038001"/>
    </source>
</evidence>
<dbReference type="InterPro" id="IPR036922">
    <property type="entry name" value="Rieske_2Fe-2S_sf"/>
</dbReference>
<dbReference type="RefSeq" id="WP_043185618.1">
    <property type="nucleotide sequence ID" value="NZ_CP184470.1"/>
</dbReference>
<organism evidence="8 9">
    <name type="scientific">Burkholderia aenigmatica</name>
    <dbReference type="NCBI Taxonomy" id="2015348"/>
    <lineage>
        <taxon>Bacteria</taxon>
        <taxon>Pseudomonadati</taxon>
        <taxon>Pseudomonadota</taxon>
        <taxon>Betaproteobacteria</taxon>
        <taxon>Burkholderiales</taxon>
        <taxon>Burkholderiaceae</taxon>
        <taxon>Burkholderia</taxon>
        <taxon>Burkholderia cepacia complex</taxon>
    </lineage>
</organism>
<evidence type="ECO:0000256" key="2">
    <source>
        <dbReference type="ARBA" id="ARBA00022723"/>
    </source>
</evidence>
<comment type="cofactor">
    <cofactor evidence="5">
        <name>[2Fe-2S] cluster</name>
        <dbReference type="ChEBI" id="CHEBI:190135"/>
    </cofactor>
</comment>
<keyword evidence="4" id="KW-0411">Iron-sulfur</keyword>
<evidence type="ECO:0000256" key="4">
    <source>
        <dbReference type="ARBA" id="ARBA00023014"/>
    </source>
</evidence>
<dbReference type="AlphaFoldDB" id="A0A228HUQ9"/>
<evidence type="ECO:0000259" key="7">
    <source>
        <dbReference type="PROSITE" id="PS51296"/>
    </source>
</evidence>
<dbReference type="InterPro" id="IPR017941">
    <property type="entry name" value="Rieske_2Fe-2S"/>
</dbReference>
<dbReference type="Proteomes" id="UP000214600">
    <property type="component" value="Unassembled WGS sequence"/>
</dbReference>
<dbReference type="Gene3D" id="2.102.10.10">
    <property type="entry name" value="Rieske [2Fe-2S] iron-sulphur domain"/>
    <property type="match status" value="1"/>
</dbReference>
<evidence type="ECO:0000313" key="9">
    <source>
        <dbReference type="Proteomes" id="UP000214600"/>
    </source>
</evidence>
<keyword evidence="1" id="KW-0001">2Fe-2S</keyword>
<dbReference type="GeneID" id="99664479"/>
<accession>A0A228HUQ9</accession>
<dbReference type="GO" id="GO:0046872">
    <property type="term" value="F:metal ion binding"/>
    <property type="evidence" value="ECO:0007669"/>
    <property type="project" value="UniProtKB-KW"/>
</dbReference>
<dbReference type="PANTHER" id="PTHR21496:SF0">
    <property type="entry name" value="RIESKE DOMAIN-CONTAINING PROTEIN"/>
    <property type="match status" value="1"/>
</dbReference>
<dbReference type="Pfam" id="PF00355">
    <property type="entry name" value="Rieske"/>
    <property type="match status" value="1"/>
</dbReference>